<feature type="transmembrane region" description="Helical" evidence="1">
    <location>
        <begin position="20"/>
        <end position="38"/>
    </location>
</feature>
<feature type="transmembrane region" description="Helical" evidence="1">
    <location>
        <begin position="353"/>
        <end position="372"/>
    </location>
</feature>
<organism evidence="2 3">
    <name type="scientific">Candidatus Marimicrobium litorale</name>
    <dbReference type="NCBI Taxonomy" id="2518991"/>
    <lineage>
        <taxon>Bacteria</taxon>
        <taxon>Pseudomonadati</taxon>
        <taxon>Pseudomonadota</taxon>
        <taxon>Gammaproteobacteria</taxon>
        <taxon>Cellvibrionales</taxon>
        <taxon>Halieaceae</taxon>
        <taxon>Marimicrobium</taxon>
    </lineage>
</organism>
<dbReference type="EMBL" id="SHNO01000001">
    <property type="protein sequence ID" value="MCX2977798.1"/>
    <property type="molecule type" value="Genomic_DNA"/>
</dbReference>
<comment type="caution">
    <text evidence="2">The sequence shown here is derived from an EMBL/GenBank/DDBJ whole genome shotgun (WGS) entry which is preliminary data.</text>
</comment>
<proteinExistence type="predicted"/>
<feature type="transmembrane region" description="Helical" evidence="1">
    <location>
        <begin position="221"/>
        <end position="240"/>
    </location>
</feature>
<keyword evidence="1" id="KW-0812">Transmembrane</keyword>
<sequence>MPNSARTQFVASLLERRLPFVLLSVLALHYLWFVYSSAPNIPYHDDIIDFLRFVNRVADADSFWTALQEGFRQYNEHRTSASRLQVYIAYLIEGDVNFRTLAVLGNIALLLILFLFYIAARNDRRCWLYVLVAALLLLNLRAYRIVLWGQPALAYFYVYFYAFACIFALHRVTPARFLLAALLCSLSSMTLASGQIVWLFGLASLLHQSLWNRRCSVIYPALWLLLSIVMLLVWRIGFIAETPELSAEALAQLAKSHPRVLLDPTVSELLIRYASFFMVILGGAITATDAHLAVCFGSIMLGLLCFVTFRYYREEDVRLILCCWFAVATLAAVAVGRSAMLPPESALLSNNRYGFFSVMVMCTLVMEMQLRLSVFKTSMAYLLLALAVSYSVWSYQRFVGPLEQFLSARYESYNESPYYVIGYPMSATASIVAKAVKAGRYIPPCRPYPSCEEQTLTTDSLRP</sequence>
<accession>A0ABT3T685</accession>
<feature type="transmembrane region" description="Helical" evidence="1">
    <location>
        <begin position="177"/>
        <end position="201"/>
    </location>
</feature>
<feature type="transmembrane region" description="Helical" evidence="1">
    <location>
        <begin position="319"/>
        <end position="341"/>
    </location>
</feature>
<evidence type="ECO:0000313" key="2">
    <source>
        <dbReference type="EMBL" id="MCX2977798.1"/>
    </source>
</evidence>
<dbReference type="RefSeq" id="WP_279249505.1">
    <property type="nucleotide sequence ID" value="NZ_SHNO01000001.1"/>
</dbReference>
<keyword evidence="3" id="KW-1185">Reference proteome</keyword>
<feature type="transmembrane region" description="Helical" evidence="1">
    <location>
        <begin position="126"/>
        <end position="146"/>
    </location>
</feature>
<protein>
    <recommendedName>
        <fullName evidence="4">Glycosyltransferase RgtA/B/C/D-like domain-containing protein</fullName>
    </recommendedName>
</protein>
<feature type="transmembrane region" description="Helical" evidence="1">
    <location>
        <begin position="261"/>
        <end position="285"/>
    </location>
</feature>
<evidence type="ECO:0000256" key="1">
    <source>
        <dbReference type="SAM" id="Phobius"/>
    </source>
</evidence>
<feature type="transmembrane region" description="Helical" evidence="1">
    <location>
        <begin position="152"/>
        <end position="170"/>
    </location>
</feature>
<keyword evidence="1" id="KW-1133">Transmembrane helix</keyword>
<feature type="transmembrane region" description="Helical" evidence="1">
    <location>
        <begin position="100"/>
        <end position="119"/>
    </location>
</feature>
<evidence type="ECO:0000313" key="3">
    <source>
        <dbReference type="Proteomes" id="UP001143304"/>
    </source>
</evidence>
<reference evidence="2" key="1">
    <citation type="submission" date="2019-02" db="EMBL/GenBank/DDBJ databases">
        <authorList>
            <person name="Li S.-H."/>
        </authorList>
    </citation>
    <scope>NUCLEOTIDE SEQUENCE</scope>
    <source>
        <strain evidence="2">IMCC11814</strain>
    </source>
</reference>
<feature type="transmembrane region" description="Helical" evidence="1">
    <location>
        <begin position="291"/>
        <end position="312"/>
    </location>
</feature>
<dbReference type="Proteomes" id="UP001143304">
    <property type="component" value="Unassembled WGS sequence"/>
</dbReference>
<gene>
    <name evidence="2" type="ORF">EYC82_10580</name>
</gene>
<keyword evidence="1" id="KW-0472">Membrane</keyword>
<evidence type="ECO:0008006" key="4">
    <source>
        <dbReference type="Google" id="ProtNLM"/>
    </source>
</evidence>
<name>A0ABT3T685_9GAMM</name>